<dbReference type="InterPro" id="IPR001173">
    <property type="entry name" value="Glyco_trans_2-like"/>
</dbReference>
<protein>
    <submittedName>
        <fullName evidence="2">Glycosyltransferase</fullName>
        <ecNumber evidence="2">2.4.-.-</ecNumber>
    </submittedName>
</protein>
<dbReference type="PANTHER" id="PTHR22916:SF3">
    <property type="entry name" value="UDP-GLCNAC:BETAGAL BETA-1,3-N-ACETYLGLUCOSAMINYLTRANSFERASE-LIKE PROTEIN 1"/>
    <property type="match status" value="1"/>
</dbReference>
<evidence type="ECO:0000313" key="2">
    <source>
        <dbReference type="EMBL" id="MDO1512940.1"/>
    </source>
</evidence>
<sequence length="231" mass="26677">MENQNIKITIIIAVFNGEEYIENTINSVLNQKKEIDLIIIDGASQDKTVEIISKYKSKLHRFISEKDEGIYDAFNKGWNLADSNSFILYLGVGDQLKELPSDDKFTKADIIYGRVILNENTIFNSKIGFKLKLGNTLHHQALLVKKSLHPTSPFDKQFNLYADFDFNQRLYKQNFKFIYDDEFLSYALPGGVSAVFDEQQSLKIVKKNYGVLFSVFAVIYYRLQNLKNLLM</sequence>
<organism evidence="2 3">
    <name type="scientific">Maribacter confluentis</name>
    <dbReference type="NCBI Taxonomy" id="1656093"/>
    <lineage>
        <taxon>Bacteria</taxon>
        <taxon>Pseudomonadati</taxon>
        <taxon>Bacteroidota</taxon>
        <taxon>Flavobacteriia</taxon>
        <taxon>Flavobacteriales</taxon>
        <taxon>Flavobacteriaceae</taxon>
        <taxon>Maribacter</taxon>
    </lineage>
</organism>
<dbReference type="EC" id="2.4.-.-" evidence="2"/>
<keyword evidence="2" id="KW-0808">Transferase</keyword>
<dbReference type="GO" id="GO:0016757">
    <property type="term" value="F:glycosyltransferase activity"/>
    <property type="evidence" value="ECO:0007669"/>
    <property type="project" value="UniProtKB-KW"/>
</dbReference>
<keyword evidence="3" id="KW-1185">Reference proteome</keyword>
<dbReference type="RefSeq" id="WP_304435924.1">
    <property type="nucleotide sequence ID" value="NZ_JAUKUC010000001.1"/>
</dbReference>
<evidence type="ECO:0000259" key="1">
    <source>
        <dbReference type="Pfam" id="PF00535"/>
    </source>
</evidence>
<accession>A0ABT8RQ28</accession>
<dbReference type="PANTHER" id="PTHR22916">
    <property type="entry name" value="GLYCOSYLTRANSFERASE"/>
    <property type="match status" value="1"/>
</dbReference>
<dbReference type="Proteomes" id="UP001168579">
    <property type="component" value="Unassembled WGS sequence"/>
</dbReference>
<keyword evidence="2" id="KW-0328">Glycosyltransferase</keyword>
<dbReference type="Pfam" id="PF00535">
    <property type="entry name" value="Glycos_transf_2"/>
    <property type="match status" value="1"/>
</dbReference>
<proteinExistence type="predicted"/>
<reference evidence="2" key="1">
    <citation type="journal article" date="2014" name="Int. J. Syst. Evol. Microbiol.">
        <title>Complete genome of a new Firmicutes species belonging to the dominant human colonic microbiota ('Ruminococcus bicirculans') reveals two chromosomes and a selective capacity to utilize plant glucans.</title>
        <authorList>
            <consortium name="NISC Comparative Sequencing Program"/>
            <person name="Wegmann U."/>
            <person name="Louis P."/>
            <person name="Goesmann A."/>
            <person name="Henrissat B."/>
            <person name="Duncan S.H."/>
            <person name="Flint H.J."/>
        </authorList>
    </citation>
    <scope>NUCLEOTIDE SEQUENCE</scope>
    <source>
        <strain evidence="2">CECT 8869</strain>
    </source>
</reference>
<evidence type="ECO:0000313" key="3">
    <source>
        <dbReference type="Proteomes" id="UP001168579"/>
    </source>
</evidence>
<dbReference type="EMBL" id="JAUKUC010000001">
    <property type="protein sequence ID" value="MDO1512940.1"/>
    <property type="molecule type" value="Genomic_DNA"/>
</dbReference>
<dbReference type="SUPFAM" id="SSF53448">
    <property type="entry name" value="Nucleotide-diphospho-sugar transferases"/>
    <property type="match status" value="1"/>
</dbReference>
<name>A0ABT8RQ28_9FLAO</name>
<dbReference type="Gene3D" id="3.90.550.10">
    <property type="entry name" value="Spore Coat Polysaccharide Biosynthesis Protein SpsA, Chain A"/>
    <property type="match status" value="1"/>
</dbReference>
<gene>
    <name evidence="2" type="ORF">Q2T41_09765</name>
</gene>
<comment type="caution">
    <text evidence="2">The sequence shown here is derived from an EMBL/GenBank/DDBJ whole genome shotgun (WGS) entry which is preliminary data.</text>
</comment>
<feature type="domain" description="Glycosyltransferase 2-like" evidence="1">
    <location>
        <begin position="9"/>
        <end position="90"/>
    </location>
</feature>
<dbReference type="InterPro" id="IPR029044">
    <property type="entry name" value="Nucleotide-diphossugar_trans"/>
</dbReference>
<reference evidence="2" key="2">
    <citation type="submission" date="2023-06" db="EMBL/GenBank/DDBJ databases">
        <authorList>
            <person name="Lucena T."/>
            <person name="Sun Q."/>
        </authorList>
    </citation>
    <scope>NUCLEOTIDE SEQUENCE</scope>
    <source>
        <strain evidence="2">CECT 8869</strain>
    </source>
</reference>